<feature type="compositionally biased region" description="Polar residues" evidence="1">
    <location>
        <begin position="102"/>
        <end position="114"/>
    </location>
</feature>
<sequence>MLSKRMLLPIMLLPMLLLALGWSSAAQAAPCEPDASGWQPTRYYTAGAAVFHDGQWYQARQINEGKEPGISFDWKKLKAAPECDSAQTQKQQAAEKPRTKTKGTAGTGNSNPNLCQRPEQWRFAESYIVGSLATHGGMVWEAIRPTNGDMPGMKEPPHWRPVEDHCSLQLDN</sequence>
<dbReference type="EMBL" id="CP007151">
    <property type="protein sequence ID" value="AHI29766.1"/>
    <property type="molecule type" value="Genomic_DNA"/>
</dbReference>
<keyword evidence="4" id="KW-1185">Reference proteome</keyword>
<dbReference type="Gene3D" id="2.10.10.20">
    <property type="entry name" value="Carbohydrate-binding module superfamily 5/12"/>
    <property type="match status" value="1"/>
</dbReference>
<dbReference type="HOGENOM" id="CLU_1473537_0_0_6"/>
<feature type="signal peptide" evidence="2">
    <location>
        <begin position="1"/>
        <end position="28"/>
    </location>
</feature>
<dbReference type="STRING" id="1420916.AU14_18055"/>
<dbReference type="GO" id="GO:0005576">
    <property type="term" value="C:extracellular region"/>
    <property type="evidence" value="ECO:0007669"/>
    <property type="project" value="InterPro"/>
</dbReference>
<dbReference type="SUPFAM" id="SSF51055">
    <property type="entry name" value="Carbohydrate binding domain"/>
    <property type="match status" value="1"/>
</dbReference>
<dbReference type="GO" id="GO:0004553">
    <property type="term" value="F:hydrolase activity, hydrolyzing O-glycosyl compounds"/>
    <property type="evidence" value="ECO:0007669"/>
    <property type="project" value="InterPro"/>
</dbReference>
<dbReference type="OrthoDB" id="6367814at2"/>
<dbReference type="RefSeq" id="WP_052472113.1">
    <property type="nucleotide sequence ID" value="NZ_CP007151.1"/>
</dbReference>
<dbReference type="AlphaFoldDB" id="W5YL19"/>
<protein>
    <submittedName>
        <fullName evidence="3">Carbohydrate-binding protein</fullName>
    </submittedName>
</protein>
<evidence type="ECO:0000313" key="4">
    <source>
        <dbReference type="Proteomes" id="UP000061489"/>
    </source>
</evidence>
<name>W5YL19_9GAMM</name>
<dbReference type="InterPro" id="IPR036573">
    <property type="entry name" value="CBM_sf_5/12"/>
</dbReference>
<reference evidence="3 4" key="1">
    <citation type="journal article" date="2014" name="Genome Announc.">
        <title>Draft Genome Sequences of Marinobacter similis A3d10T and Marinobacter salarius R9SW1T.</title>
        <authorList>
            <person name="Ivanova E.P."/>
            <person name="Ng H.J."/>
            <person name="Webb H.K."/>
            <person name="Feng G."/>
            <person name="Oshima K."/>
            <person name="Hattori M."/>
            <person name="Ohkuma M."/>
            <person name="Sergeev A.F."/>
            <person name="Mikhailov V.V."/>
            <person name="Crawford R.J."/>
            <person name="Sawabe T."/>
        </authorList>
    </citation>
    <scope>NUCLEOTIDE SEQUENCE [LARGE SCALE GENOMIC DNA]</scope>
    <source>
        <strain evidence="3 4">A3d10</strain>
    </source>
</reference>
<gene>
    <name evidence="3" type="ORF">AU14_18055</name>
</gene>
<feature type="region of interest" description="Disordered" evidence="1">
    <location>
        <begin position="81"/>
        <end position="116"/>
    </location>
</feature>
<feature type="chain" id="PRO_5004876654" evidence="2">
    <location>
        <begin position="29"/>
        <end position="172"/>
    </location>
</feature>
<organism evidence="3 4">
    <name type="scientific">Marinobacter similis</name>
    <dbReference type="NCBI Taxonomy" id="1420916"/>
    <lineage>
        <taxon>Bacteria</taxon>
        <taxon>Pseudomonadati</taxon>
        <taxon>Pseudomonadota</taxon>
        <taxon>Gammaproteobacteria</taxon>
        <taxon>Pseudomonadales</taxon>
        <taxon>Marinobacteraceae</taxon>
        <taxon>Marinobacter</taxon>
    </lineage>
</organism>
<keyword evidence="2" id="KW-0732">Signal</keyword>
<accession>W5YL19</accession>
<dbReference type="GO" id="GO:0030246">
    <property type="term" value="F:carbohydrate binding"/>
    <property type="evidence" value="ECO:0007669"/>
    <property type="project" value="InterPro"/>
</dbReference>
<dbReference type="Proteomes" id="UP000061489">
    <property type="component" value="Chromosome"/>
</dbReference>
<evidence type="ECO:0000313" key="3">
    <source>
        <dbReference type="EMBL" id="AHI29766.1"/>
    </source>
</evidence>
<evidence type="ECO:0000256" key="2">
    <source>
        <dbReference type="SAM" id="SignalP"/>
    </source>
</evidence>
<proteinExistence type="predicted"/>
<evidence type="ECO:0000256" key="1">
    <source>
        <dbReference type="SAM" id="MobiDB-lite"/>
    </source>
</evidence>
<dbReference type="GO" id="GO:0005975">
    <property type="term" value="P:carbohydrate metabolic process"/>
    <property type="evidence" value="ECO:0007669"/>
    <property type="project" value="InterPro"/>
</dbReference>
<dbReference type="KEGG" id="msx:AU14_18055"/>